<dbReference type="GO" id="GO:0009279">
    <property type="term" value="C:cell outer membrane"/>
    <property type="evidence" value="ECO:0007669"/>
    <property type="project" value="UniProtKB-SubCell"/>
</dbReference>
<organism evidence="8 9">
    <name type="scientific">Bacteroides fragilis (strain ATCC 25285 / DSM 2151 / CCUG 4856 / JCM 11019 / LMG 10263 / NCTC 9343 / Onslow / VPI 2553 / EN-2)</name>
    <dbReference type="NCBI Taxonomy" id="272559"/>
    <lineage>
        <taxon>Bacteria</taxon>
        <taxon>Pseudomonadati</taxon>
        <taxon>Bacteroidota</taxon>
        <taxon>Bacteroidia</taxon>
        <taxon>Bacteroidales</taxon>
        <taxon>Bacteroidaceae</taxon>
        <taxon>Bacteroides</taxon>
    </lineage>
</organism>
<comment type="similarity">
    <text evidence="2">Belongs to the outer membrane factor (OMF) (TC 1.B.17) family.</text>
</comment>
<dbReference type="EMBL" id="CR626927">
    <property type="protein sequence ID" value="CAH09531.1"/>
    <property type="molecule type" value="Genomic_DNA"/>
</dbReference>
<dbReference type="GO" id="GO:0015562">
    <property type="term" value="F:efflux transmembrane transporter activity"/>
    <property type="evidence" value="ECO:0007669"/>
    <property type="project" value="InterPro"/>
</dbReference>
<dbReference type="GO" id="GO:1990281">
    <property type="term" value="C:efflux pump complex"/>
    <property type="evidence" value="ECO:0007669"/>
    <property type="project" value="TreeGrafter"/>
</dbReference>
<dbReference type="AlphaFoldDB" id="Q5L8Q2"/>
<dbReference type="SUPFAM" id="SSF56954">
    <property type="entry name" value="Outer membrane efflux proteins (OEP)"/>
    <property type="match status" value="1"/>
</dbReference>
<dbReference type="PANTHER" id="PTHR30026">
    <property type="entry name" value="OUTER MEMBRANE PROTEIN TOLC"/>
    <property type="match status" value="1"/>
</dbReference>
<dbReference type="Proteomes" id="UP000006731">
    <property type="component" value="Chromosome"/>
</dbReference>
<accession>A0A380YRG8</accession>
<dbReference type="Gene3D" id="1.20.1600.10">
    <property type="entry name" value="Outer membrane efflux proteins (OEP)"/>
    <property type="match status" value="1"/>
</dbReference>
<evidence type="ECO:0000256" key="7">
    <source>
        <dbReference type="ARBA" id="ARBA00023237"/>
    </source>
</evidence>
<dbReference type="PaxDb" id="272559-BF9343_3750"/>
<accession>Q5L8Q2</accession>
<dbReference type="Pfam" id="PF02321">
    <property type="entry name" value="OEP"/>
    <property type="match status" value="1"/>
</dbReference>
<protein>
    <submittedName>
        <fullName evidence="8">Outer membrane protein</fullName>
    </submittedName>
</protein>
<keyword evidence="5" id="KW-0812">Transmembrane</keyword>
<sequence length="311" mass="34983">MSATYFNLLAMQQLVKIQERNIDRAKTLFSVTQALTSNNIRPKAEAAMAEAEVATSRITLLKAQDKVYELSKDFALITGIEDEEFLLDSSYMCIFPIDRTSAEEVSDNHPSLRHAQDAVEASTYKMKIFQSEALPRISLVGTISGRGSGFGYNYTQVPEAVSHSYTQGVGINRSNFLIGIGLNWNFTSLFRNRSKVASQKQLSYSLEIERNLLSRELKEQTHYADKKLQLAYSQYNEAVTRKKAAQISYDQYLAMYRNGLTSISDLAQAMYALTAAESEQEIMAINIWQAYLLKIANNGDIEAFIAQINNI</sequence>
<dbReference type="InterPro" id="IPR003423">
    <property type="entry name" value="OMP_efflux"/>
</dbReference>
<evidence type="ECO:0000256" key="2">
    <source>
        <dbReference type="ARBA" id="ARBA00007613"/>
    </source>
</evidence>
<dbReference type="GO" id="GO:0015288">
    <property type="term" value="F:porin activity"/>
    <property type="evidence" value="ECO:0007669"/>
    <property type="project" value="TreeGrafter"/>
</dbReference>
<keyword evidence="6" id="KW-0472">Membrane</keyword>
<comment type="subcellular location">
    <subcellularLocation>
        <location evidence="1">Cell outer membrane</location>
    </subcellularLocation>
</comment>
<evidence type="ECO:0000313" key="9">
    <source>
        <dbReference type="Proteomes" id="UP000006731"/>
    </source>
</evidence>
<gene>
    <name evidence="8" type="ORF">BF9343_3750</name>
</gene>
<dbReference type="InterPro" id="IPR051906">
    <property type="entry name" value="TolC-like"/>
</dbReference>
<dbReference type="PANTHER" id="PTHR30026:SF20">
    <property type="entry name" value="OUTER MEMBRANE PROTEIN TOLC"/>
    <property type="match status" value="1"/>
</dbReference>
<evidence type="ECO:0000256" key="6">
    <source>
        <dbReference type="ARBA" id="ARBA00023136"/>
    </source>
</evidence>
<keyword evidence="3" id="KW-0813">Transport</keyword>
<keyword evidence="7" id="KW-0998">Cell outer membrane</keyword>
<dbReference type="BioCyc" id="BFRA272559:G1GHZ-4102-MONOMER"/>
<keyword evidence="9" id="KW-1185">Reference proteome</keyword>
<dbReference type="eggNOG" id="COG1538">
    <property type="taxonomic scope" value="Bacteria"/>
</dbReference>
<reference evidence="8 9" key="1">
    <citation type="journal article" date="2005" name="Science">
        <title>Extensive DNA inversions in the B. fragilis genome control variable gene expression.</title>
        <authorList>
            <person name="Cerdeno-Tarraga A.M."/>
            <person name="Patrick S."/>
            <person name="Crosmann L."/>
            <person name="Blakely G."/>
            <person name="Abratt V."/>
            <person name="Lennard N."/>
            <person name="Duerden B."/>
            <person name="Poxton I."/>
            <person name="Harris B."/>
            <person name="Quail M.A."/>
            <person name="Barron A."/>
            <person name="Clarck L."/>
            <person name="Corton C."/>
            <person name="Doggett J."/>
            <person name="Holden M.T.G."/>
            <person name="Larke N."/>
            <person name="Line A."/>
            <person name="Lord A."/>
            <person name="Norbertczak H."/>
            <person name="Ormond D."/>
            <person name="Price C."/>
            <person name="Rabbinowitsch E."/>
            <person name="Woodward J."/>
            <person name="Barrel B.G."/>
            <person name="Parkhill J."/>
        </authorList>
    </citation>
    <scope>NUCLEOTIDE SEQUENCE [LARGE SCALE GENOMIC DNA]</scope>
    <source>
        <strain evidence="9">ATCC 25285 / DSM 2151 / CCUG 4856 / JCM 11019 / LMG 10263 / NCTC 9343 / Onslow / VPI 2553 / EN-2</strain>
    </source>
</reference>
<evidence type="ECO:0000256" key="3">
    <source>
        <dbReference type="ARBA" id="ARBA00022448"/>
    </source>
</evidence>
<evidence type="ECO:0000256" key="4">
    <source>
        <dbReference type="ARBA" id="ARBA00022452"/>
    </source>
</evidence>
<keyword evidence="4" id="KW-1134">Transmembrane beta strand</keyword>
<evidence type="ECO:0000256" key="1">
    <source>
        <dbReference type="ARBA" id="ARBA00004442"/>
    </source>
</evidence>
<proteinExistence type="inferred from homology"/>
<dbReference type="HOGENOM" id="CLU_893253_0_0_10"/>
<dbReference type="KEGG" id="bfs:BF9343_3750"/>
<evidence type="ECO:0000313" key="8">
    <source>
        <dbReference type="EMBL" id="CAH09531.1"/>
    </source>
</evidence>
<evidence type="ECO:0000256" key="5">
    <source>
        <dbReference type="ARBA" id="ARBA00022692"/>
    </source>
</evidence>
<name>Q5L8Q2_BACFN</name>